<dbReference type="InterPro" id="IPR042838">
    <property type="entry name" value="KIAA1958"/>
</dbReference>
<keyword evidence="4" id="KW-0233">DNA recombination</keyword>
<evidence type="ECO:0000313" key="8">
    <source>
        <dbReference type="EnsemblMetazoa" id="XP_038068807.1"/>
    </source>
</evidence>
<dbReference type="AlphaFoldDB" id="A0A914AYM9"/>
<keyword evidence="2" id="KW-0597">Phosphoprotein</keyword>
<evidence type="ECO:0000259" key="7">
    <source>
        <dbReference type="Pfam" id="PF25561"/>
    </source>
</evidence>
<dbReference type="Pfam" id="PF12012">
    <property type="entry name" value="DUF3504"/>
    <property type="match status" value="1"/>
</dbReference>
<organism evidence="8 9">
    <name type="scientific">Patiria miniata</name>
    <name type="common">Bat star</name>
    <name type="synonym">Asterina miniata</name>
    <dbReference type="NCBI Taxonomy" id="46514"/>
    <lineage>
        <taxon>Eukaryota</taxon>
        <taxon>Metazoa</taxon>
        <taxon>Echinodermata</taxon>
        <taxon>Eleutherozoa</taxon>
        <taxon>Asterozoa</taxon>
        <taxon>Asteroidea</taxon>
        <taxon>Valvatacea</taxon>
        <taxon>Valvatida</taxon>
        <taxon>Asterinidae</taxon>
        <taxon>Patiria</taxon>
    </lineage>
</organism>
<proteinExistence type="predicted"/>
<feature type="domain" description="QRICH1-like" evidence="7">
    <location>
        <begin position="110"/>
        <end position="215"/>
    </location>
</feature>
<evidence type="ECO:0000256" key="2">
    <source>
        <dbReference type="ARBA" id="ARBA00022553"/>
    </source>
</evidence>
<evidence type="ECO:0000256" key="1">
    <source>
        <dbReference type="ARBA" id="ARBA00022499"/>
    </source>
</evidence>
<keyword evidence="1" id="KW-1017">Isopeptide bond</keyword>
<dbReference type="PANTHER" id="PTHR46963:SF4">
    <property type="entry name" value="HYPOTHETICAL PROTEIN MGC115716"/>
    <property type="match status" value="1"/>
</dbReference>
<sequence>MASSDSDSIFLTQNTFRSDTSDDSANLSDSLLYIDELQPKVKTKYEPIVSDISDDELIAATLVIEEEEKAKCRPTALANVANTKRFKEPKADSDLLDFGRRRFAESTERKIRWAVDLFRDWQMCRNQKAVSDVSLNISPINVDLNFMTKDEVNYSLARFICEVKKKNGDDYPGETLHELVISIQLYFDLRGKSYKFLSDPDFLQLRNTLDGLMKERAKAGLGIRRKQAEEITVEEEESLWQKQILGSSSPSQLLNTLVYSIGLNFALRGGQEHRNLRWKSPQLQILIDGNGDKFLRYTEDASKTNQGDLKHRHIKPKVVDAYESKVRERCIVTLFEEYERHCPPEDQRPDAFYLRPLAQPRGQVWYAAQPLGRHKLAQVVAEVCRQGGLAGYRTNHSLRASAASRLYRENVDEQLICEVTGHRSNTVRNYKRTSENLKRKINSVIQGRASGTVACTPSAKKLATSTATTPSGGTGTDSTKDSPRNFTVTVNVTLVWFCQFCTPFLKIIVLQV</sequence>
<feature type="domain" description="ZMYM2-like/QRICH1 C-terminal" evidence="6">
    <location>
        <begin position="232"/>
        <end position="384"/>
    </location>
</feature>
<dbReference type="Gene3D" id="1.10.443.10">
    <property type="entry name" value="Intergrase catalytic core"/>
    <property type="match status" value="1"/>
</dbReference>
<dbReference type="EnsemblMetazoa" id="XM_038212879.1">
    <property type="protein sequence ID" value="XP_038068807.1"/>
    <property type="gene ID" value="LOC119738135"/>
</dbReference>
<evidence type="ECO:0008006" key="10">
    <source>
        <dbReference type="Google" id="ProtNLM"/>
    </source>
</evidence>
<dbReference type="GO" id="GO:0015074">
    <property type="term" value="P:DNA integration"/>
    <property type="evidence" value="ECO:0007669"/>
    <property type="project" value="InterPro"/>
</dbReference>
<evidence type="ECO:0000256" key="3">
    <source>
        <dbReference type="ARBA" id="ARBA00022843"/>
    </source>
</evidence>
<dbReference type="GO" id="GO:0006310">
    <property type="term" value="P:DNA recombination"/>
    <property type="evidence" value="ECO:0007669"/>
    <property type="project" value="UniProtKB-KW"/>
</dbReference>
<dbReference type="GeneID" id="119738135"/>
<dbReference type="GO" id="GO:0003677">
    <property type="term" value="F:DNA binding"/>
    <property type="evidence" value="ECO:0007669"/>
    <property type="project" value="InterPro"/>
</dbReference>
<evidence type="ECO:0000313" key="9">
    <source>
        <dbReference type="Proteomes" id="UP000887568"/>
    </source>
</evidence>
<evidence type="ECO:0000259" key="6">
    <source>
        <dbReference type="Pfam" id="PF12012"/>
    </source>
</evidence>
<reference evidence="8" key="1">
    <citation type="submission" date="2022-11" db="UniProtKB">
        <authorList>
            <consortium name="EnsemblMetazoa"/>
        </authorList>
    </citation>
    <scope>IDENTIFICATION</scope>
</reference>
<dbReference type="RefSeq" id="XP_038068807.1">
    <property type="nucleotide sequence ID" value="XM_038212879.1"/>
</dbReference>
<keyword evidence="3" id="KW-0832">Ubl conjugation</keyword>
<evidence type="ECO:0000256" key="5">
    <source>
        <dbReference type="SAM" id="MobiDB-lite"/>
    </source>
</evidence>
<accession>A0A914AYM9</accession>
<name>A0A914AYM9_PATMI</name>
<protein>
    <recommendedName>
        <fullName evidence="10">DUF3504 domain-containing protein</fullName>
    </recommendedName>
</protein>
<dbReference type="SUPFAM" id="SSF56349">
    <property type="entry name" value="DNA breaking-rejoining enzymes"/>
    <property type="match status" value="1"/>
</dbReference>
<dbReference type="InterPro" id="IPR021893">
    <property type="entry name" value="ZMYM2-like_C"/>
</dbReference>
<dbReference type="OrthoDB" id="5818554at2759"/>
<dbReference type="InterPro" id="IPR013762">
    <property type="entry name" value="Integrase-like_cat_sf"/>
</dbReference>
<dbReference type="PANTHER" id="PTHR46963">
    <property type="entry name" value="SIMILAR TO RIKEN CDNA E130308A19"/>
    <property type="match status" value="1"/>
</dbReference>
<feature type="region of interest" description="Disordered" evidence="5">
    <location>
        <begin position="464"/>
        <end position="483"/>
    </location>
</feature>
<dbReference type="InterPro" id="IPR011010">
    <property type="entry name" value="DNA_brk_join_enz"/>
</dbReference>
<dbReference type="Pfam" id="PF25561">
    <property type="entry name" value="QRICH1"/>
    <property type="match status" value="1"/>
</dbReference>
<evidence type="ECO:0000256" key="4">
    <source>
        <dbReference type="ARBA" id="ARBA00023172"/>
    </source>
</evidence>
<dbReference type="Proteomes" id="UP000887568">
    <property type="component" value="Unplaced"/>
</dbReference>
<keyword evidence="9" id="KW-1185">Reference proteome</keyword>
<dbReference type="InterPro" id="IPR057926">
    <property type="entry name" value="QRICH1_dom"/>
</dbReference>